<gene>
    <name evidence="7" type="ORF">EZV62_007908</name>
</gene>
<organism evidence="7 8">
    <name type="scientific">Acer yangbiense</name>
    <dbReference type="NCBI Taxonomy" id="1000413"/>
    <lineage>
        <taxon>Eukaryota</taxon>
        <taxon>Viridiplantae</taxon>
        <taxon>Streptophyta</taxon>
        <taxon>Embryophyta</taxon>
        <taxon>Tracheophyta</taxon>
        <taxon>Spermatophyta</taxon>
        <taxon>Magnoliopsida</taxon>
        <taxon>eudicotyledons</taxon>
        <taxon>Gunneridae</taxon>
        <taxon>Pentapetalae</taxon>
        <taxon>rosids</taxon>
        <taxon>malvids</taxon>
        <taxon>Sapindales</taxon>
        <taxon>Sapindaceae</taxon>
        <taxon>Hippocastanoideae</taxon>
        <taxon>Acereae</taxon>
        <taxon>Acer</taxon>
    </lineage>
</organism>
<dbReference type="GO" id="GO:0016020">
    <property type="term" value="C:membrane"/>
    <property type="evidence" value="ECO:0007669"/>
    <property type="project" value="UniProtKB-SubCell"/>
</dbReference>
<feature type="transmembrane region" description="Helical" evidence="5">
    <location>
        <begin position="386"/>
        <end position="408"/>
    </location>
</feature>
<feature type="transmembrane region" description="Helical" evidence="5">
    <location>
        <begin position="329"/>
        <end position="346"/>
    </location>
</feature>
<evidence type="ECO:0000256" key="5">
    <source>
        <dbReference type="SAM" id="Phobius"/>
    </source>
</evidence>
<evidence type="ECO:0000256" key="4">
    <source>
        <dbReference type="ARBA" id="ARBA00023136"/>
    </source>
</evidence>
<feature type="transmembrane region" description="Helical" evidence="5">
    <location>
        <begin position="420"/>
        <end position="440"/>
    </location>
</feature>
<feature type="transmembrane region" description="Helical" evidence="5">
    <location>
        <begin position="189"/>
        <end position="206"/>
    </location>
</feature>
<sequence>MADLMRPLLPQTDHESVLNEDPMPLISNNKFWSLDDIIEDNIEDFGWAQLVQCLLVSLARLFDGQQTFITIFTDAEPSWHCSTTTSNDVTCTTNSDICQLSNSEWGWDGSSSRTIVSEWNLQCASSIITSLPSSSFFLGSFLGCLFLATLADTSLGRKKLLFLSCLIMSFSALATIFSTNVWIYTILKFLSGFGRASIGTCVLLLLTEKVGKKWRGQLGIMGFFFFSLGYLSLPAIAYMNRDSSWRSLYLYTSIPAIIYCIFAFIFVSESPRWLFLQGRVAEAIEILKRIAPIKDRALKSSLISHVDIKVEPSNSIKCLFVKRWALRRILGVMVLGFGIGMVYYGIPMGVQDLGFNIYLGTMCNALLEMPSYLVTFLVIDRCQRRFSILGFCVASGVFSIICFIVSNYGSNDQEIVMMKIGIEIASLFGACMAYNILLIYTTELFPTSVRNAATSMVRLVIAFSSVVSPVLARAGRRNAILSYGVFGFVIIFCSIFVAFLPETKDATLCDTMNEQEKENDTFVT</sequence>
<keyword evidence="3 5" id="KW-1133">Transmembrane helix</keyword>
<keyword evidence="8" id="KW-1185">Reference proteome</keyword>
<dbReference type="Pfam" id="PF00083">
    <property type="entry name" value="Sugar_tr"/>
    <property type="match status" value="1"/>
</dbReference>
<evidence type="ECO:0000256" key="2">
    <source>
        <dbReference type="ARBA" id="ARBA00022692"/>
    </source>
</evidence>
<reference evidence="8" key="1">
    <citation type="journal article" date="2019" name="Gigascience">
        <title>De novo genome assembly of the endangered Acer yangbiense, a plant species with extremely small populations endemic to Yunnan Province, China.</title>
        <authorList>
            <person name="Yang J."/>
            <person name="Wariss H.M."/>
            <person name="Tao L."/>
            <person name="Zhang R."/>
            <person name="Yun Q."/>
            <person name="Hollingsworth P."/>
            <person name="Dao Z."/>
            <person name="Luo G."/>
            <person name="Guo H."/>
            <person name="Ma Y."/>
            <person name="Sun W."/>
        </authorList>
    </citation>
    <scope>NUCLEOTIDE SEQUENCE [LARGE SCALE GENOMIC DNA]</scope>
    <source>
        <strain evidence="8">cv. Malutang</strain>
    </source>
</reference>
<dbReference type="Gene3D" id="1.20.1250.20">
    <property type="entry name" value="MFS general substrate transporter like domains"/>
    <property type="match status" value="1"/>
</dbReference>
<feature type="transmembrane region" description="Helical" evidence="5">
    <location>
        <begin position="480"/>
        <end position="500"/>
    </location>
</feature>
<proteinExistence type="predicted"/>
<keyword evidence="4 5" id="KW-0472">Membrane</keyword>
<name>A0A5C7IB35_9ROSI</name>
<evidence type="ECO:0000313" key="8">
    <source>
        <dbReference type="Proteomes" id="UP000323000"/>
    </source>
</evidence>
<dbReference type="SUPFAM" id="SSF103473">
    <property type="entry name" value="MFS general substrate transporter"/>
    <property type="match status" value="1"/>
</dbReference>
<feature type="transmembrane region" description="Helical" evidence="5">
    <location>
        <begin position="218"/>
        <end position="236"/>
    </location>
</feature>
<evidence type="ECO:0000313" key="7">
    <source>
        <dbReference type="EMBL" id="TXG66633.1"/>
    </source>
</evidence>
<evidence type="ECO:0000256" key="3">
    <source>
        <dbReference type="ARBA" id="ARBA00022989"/>
    </source>
</evidence>
<keyword evidence="2 5" id="KW-0812">Transmembrane</keyword>
<dbReference type="Proteomes" id="UP000323000">
    <property type="component" value="Chromosome 3"/>
</dbReference>
<dbReference type="InterPro" id="IPR020846">
    <property type="entry name" value="MFS_dom"/>
</dbReference>
<dbReference type="EMBL" id="VAHF01000003">
    <property type="protein sequence ID" value="TXG66633.1"/>
    <property type="molecule type" value="Genomic_DNA"/>
</dbReference>
<dbReference type="GO" id="GO:0022857">
    <property type="term" value="F:transmembrane transporter activity"/>
    <property type="evidence" value="ECO:0007669"/>
    <property type="project" value="InterPro"/>
</dbReference>
<evidence type="ECO:0000259" key="6">
    <source>
        <dbReference type="PROSITE" id="PS50850"/>
    </source>
</evidence>
<comment type="subcellular location">
    <subcellularLocation>
        <location evidence="1">Membrane</location>
        <topology evidence="1">Multi-pass membrane protein</topology>
    </subcellularLocation>
</comment>
<evidence type="ECO:0000256" key="1">
    <source>
        <dbReference type="ARBA" id="ARBA00004141"/>
    </source>
</evidence>
<dbReference type="PROSITE" id="PS50850">
    <property type="entry name" value="MFS"/>
    <property type="match status" value="1"/>
</dbReference>
<comment type="caution">
    <text evidence="7">The sequence shown here is derived from an EMBL/GenBank/DDBJ whole genome shotgun (WGS) entry which is preliminary data.</text>
</comment>
<feature type="transmembrane region" description="Helical" evidence="5">
    <location>
        <begin position="248"/>
        <end position="267"/>
    </location>
</feature>
<protein>
    <recommendedName>
        <fullName evidence="6">Major facilitator superfamily (MFS) profile domain-containing protein</fullName>
    </recommendedName>
</protein>
<dbReference type="InterPro" id="IPR005828">
    <property type="entry name" value="MFS_sugar_transport-like"/>
</dbReference>
<feature type="transmembrane region" description="Helical" evidence="5">
    <location>
        <begin position="127"/>
        <end position="148"/>
    </location>
</feature>
<accession>A0A5C7IB35</accession>
<dbReference type="PANTHER" id="PTHR24064">
    <property type="entry name" value="SOLUTE CARRIER FAMILY 22 MEMBER"/>
    <property type="match status" value="1"/>
</dbReference>
<feature type="domain" description="Major facilitator superfamily (MFS) profile" evidence="6">
    <location>
        <begin position="52"/>
        <end position="505"/>
    </location>
</feature>
<feature type="transmembrane region" description="Helical" evidence="5">
    <location>
        <begin position="160"/>
        <end position="183"/>
    </location>
</feature>
<dbReference type="OrthoDB" id="5296287at2759"/>
<dbReference type="AlphaFoldDB" id="A0A5C7IB35"/>
<dbReference type="InterPro" id="IPR036259">
    <property type="entry name" value="MFS_trans_sf"/>
</dbReference>
<feature type="transmembrane region" description="Helical" evidence="5">
    <location>
        <begin position="358"/>
        <end position="379"/>
    </location>
</feature>